<protein>
    <submittedName>
        <fullName evidence="1">Uncharacterized protein</fullName>
    </submittedName>
</protein>
<name>A0A8D8RMR9_9HEMI</name>
<dbReference type="EMBL" id="HBUF01174391">
    <property type="protein sequence ID" value="CAG6653601.1"/>
    <property type="molecule type" value="Transcribed_RNA"/>
</dbReference>
<organism evidence="1">
    <name type="scientific">Cacopsylla melanoneura</name>
    <dbReference type="NCBI Taxonomy" id="428564"/>
    <lineage>
        <taxon>Eukaryota</taxon>
        <taxon>Metazoa</taxon>
        <taxon>Ecdysozoa</taxon>
        <taxon>Arthropoda</taxon>
        <taxon>Hexapoda</taxon>
        <taxon>Insecta</taxon>
        <taxon>Pterygota</taxon>
        <taxon>Neoptera</taxon>
        <taxon>Paraneoptera</taxon>
        <taxon>Hemiptera</taxon>
        <taxon>Sternorrhyncha</taxon>
        <taxon>Psylloidea</taxon>
        <taxon>Psyllidae</taxon>
        <taxon>Psyllinae</taxon>
        <taxon>Cacopsylla</taxon>
    </lineage>
</organism>
<dbReference type="AlphaFoldDB" id="A0A8D8RMR9"/>
<sequence>MRSLYSSQWWMYDSHTSVCPHSVSQDCQLIQGLYCPHQIYSTWRWSGLHNSRVLTVPRLSSSPASRTRLRLIVLVCLLACFPNYSNLCNPDPSLYSQGLSLRYSRESWIQSLVFSLDLLGRAQVPLGNRTGGSD</sequence>
<reference evidence="1" key="1">
    <citation type="submission" date="2021-05" db="EMBL/GenBank/DDBJ databases">
        <authorList>
            <person name="Alioto T."/>
            <person name="Alioto T."/>
            <person name="Gomez Garrido J."/>
        </authorList>
    </citation>
    <scope>NUCLEOTIDE SEQUENCE</scope>
</reference>
<accession>A0A8D8RMR9</accession>
<proteinExistence type="predicted"/>
<evidence type="ECO:0000313" key="1">
    <source>
        <dbReference type="EMBL" id="CAG6653601.1"/>
    </source>
</evidence>